<organism evidence="3 4">
    <name type="scientific">Collinsella aerofaciens</name>
    <dbReference type="NCBI Taxonomy" id="74426"/>
    <lineage>
        <taxon>Bacteria</taxon>
        <taxon>Bacillati</taxon>
        <taxon>Actinomycetota</taxon>
        <taxon>Coriobacteriia</taxon>
        <taxon>Coriobacteriales</taxon>
        <taxon>Coriobacteriaceae</taxon>
        <taxon>Collinsella</taxon>
    </lineage>
</organism>
<dbReference type="EMBL" id="WWSR01000009">
    <property type="protein sequence ID" value="MZJ39533.1"/>
    <property type="molecule type" value="Genomic_DNA"/>
</dbReference>
<dbReference type="RefSeq" id="WP_161160485.1">
    <property type="nucleotide sequence ID" value="NZ_WWSR01000009.1"/>
</dbReference>
<evidence type="ECO:0000259" key="2">
    <source>
        <dbReference type="Pfam" id="PF02839"/>
    </source>
</evidence>
<dbReference type="Pfam" id="PF02839">
    <property type="entry name" value="CBM_5_12"/>
    <property type="match status" value="1"/>
</dbReference>
<reference evidence="3 4" key="1">
    <citation type="journal article" date="2019" name="Nat. Med.">
        <title>A library of human gut bacterial isolates paired with longitudinal multiomics data enables mechanistic microbiome research.</title>
        <authorList>
            <person name="Poyet M."/>
            <person name="Groussin M."/>
            <person name="Gibbons S.M."/>
            <person name="Avila-Pacheco J."/>
            <person name="Jiang X."/>
            <person name="Kearney S.M."/>
            <person name="Perrotta A.R."/>
            <person name="Berdy B."/>
            <person name="Zhao S."/>
            <person name="Lieberman T.D."/>
            <person name="Swanson P.K."/>
            <person name="Smith M."/>
            <person name="Roesemann S."/>
            <person name="Alexander J.E."/>
            <person name="Rich S.A."/>
            <person name="Livny J."/>
            <person name="Vlamakis H."/>
            <person name="Clish C."/>
            <person name="Bullock K."/>
            <person name="Deik A."/>
            <person name="Scott J."/>
            <person name="Pierce K.A."/>
            <person name="Xavier R.J."/>
            <person name="Alm E.J."/>
        </authorList>
    </citation>
    <scope>NUCLEOTIDE SEQUENCE [LARGE SCALE GENOMIC DNA]</scope>
    <source>
        <strain evidence="3 4">BIOML-A20</strain>
    </source>
</reference>
<evidence type="ECO:0000313" key="3">
    <source>
        <dbReference type="EMBL" id="MZJ39533.1"/>
    </source>
</evidence>
<dbReference type="SUPFAM" id="SSF51055">
    <property type="entry name" value="Carbohydrate binding domain"/>
    <property type="match status" value="1"/>
</dbReference>
<dbReference type="Proteomes" id="UP000469380">
    <property type="component" value="Unassembled WGS sequence"/>
</dbReference>
<gene>
    <name evidence="3" type="ORF">GT464_06170</name>
</gene>
<sequence>MQLTTSATPLDAVKVEQRPDGQADVWLRKNITEQTVEPADGGVPCAQYTADEVHLVKAITQEEAEASFDELWDEAAAAETPQDERIKALETIAKVFSAAAPQLAQIRTAATLSIQTMAASLTDEQAISVSGLIPAFEVGKDYKHGDLLTYEDEVYRVAQGHTSQAQWVPGSGTESLYTHITLAGDSIPVWQQPTGAHDAYNTGDKVHYPDESGPVYVSKADGNTWSPDAYPAGWELSE</sequence>
<dbReference type="InterPro" id="IPR003610">
    <property type="entry name" value="CBM5/12"/>
</dbReference>
<dbReference type="GO" id="GO:0004553">
    <property type="term" value="F:hydrolase activity, hydrolyzing O-glycosyl compounds"/>
    <property type="evidence" value="ECO:0007669"/>
    <property type="project" value="InterPro"/>
</dbReference>
<proteinExistence type="predicted"/>
<keyword evidence="1" id="KW-0378">Hydrolase</keyword>
<protein>
    <recommendedName>
        <fullName evidence="2">Chitin-binding type-3 domain-containing protein</fullName>
    </recommendedName>
</protein>
<comment type="caution">
    <text evidence="3">The sequence shown here is derived from an EMBL/GenBank/DDBJ whole genome shotgun (WGS) entry which is preliminary data.</text>
</comment>
<dbReference type="GO" id="GO:0005576">
    <property type="term" value="C:extracellular region"/>
    <property type="evidence" value="ECO:0007669"/>
    <property type="project" value="InterPro"/>
</dbReference>
<dbReference type="GO" id="GO:0030246">
    <property type="term" value="F:carbohydrate binding"/>
    <property type="evidence" value="ECO:0007669"/>
    <property type="project" value="InterPro"/>
</dbReference>
<feature type="domain" description="Chitin-binding type-3" evidence="2">
    <location>
        <begin position="135"/>
        <end position="171"/>
    </location>
</feature>
<dbReference type="InterPro" id="IPR036573">
    <property type="entry name" value="CBM_sf_5/12"/>
</dbReference>
<accession>A0A6N9JJI0</accession>
<evidence type="ECO:0000256" key="1">
    <source>
        <dbReference type="ARBA" id="ARBA00022801"/>
    </source>
</evidence>
<evidence type="ECO:0000313" key="4">
    <source>
        <dbReference type="Proteomes" id="UP000469380"/>
    </source>
</evidence>
<dbReference type="AlphaFoldDB" id="A0A6N9JJI0"/>
<dbReference type="GO" id="GO:0005975">
    <property type="term" value="P:carbohydrate metabolic process"/>
    <property type="evidence" value="ECO:0007669"/>
    <property type="project" value="InterPro"/>
</dbReference>
<dbReference type="Gene3D" id="2.10.10.90">
    <property type="match status" value="1"/>
</dbReference>
<name>A0A6N9JJI0_9ACTN</name>